<dbReference type="AlphaFoldDB" id="A0A5J4VT40"/>
<name>A0A5J4VT40_9EUKA</name>
<protein>
    <recommendedName>
        <fullName evidence="5">B30.2/SPRY domain-containing protein</fullName>
    </recommendedName>
</protein>
<dbReference type="Proteomes" id="UP000324800">
    <property type="component" value="Unassembled WGS sequence"/>
</dbReference>
<gene>
    <name evidence="3" type="ORF">EZS28_018700</name>
</gene>
<reference evidence="3 4" key="1">
    <citation type="submission" date="2019-03" db="EMBL/GenBank/DDBJ databases">
        <title>Single cell metagenomics reveals metabolic interactions within the superorganism composed of flagellate Streblomastix strix and complex community of Bacteroidetes bacteria on its surface.</title>
        <authorList>
            <person name="Treitli S.C."/>
            <person name="Kolisko M."/>
            <person name="Husnik F."/>
            <person name="Keeling P."/>
            <person name="Hampl V."/>
        </authorList>
    </citation>
    <scope>NUCLEOTIDE SEQUENCE [LARGE SCALE GENOMIC DNA]</scope>
    <source>
        <strain evidence="3">ST1C</strain>
    </source>
</reference>
<evidence type="ECO:0000313" key="3">
    <source>
        <dbReference type="EMBL" id="KAA6385772.1"/>
    </source>
</evidence>
<evidence type="ECO:0000313" key="4">
    <source>
        <dbReference type="Proteomes" id="UP000324800"/>
    </source>
</evidence>
<dbReference type="Gene3D" id="2.60.120.920">
    <property type="match status" value="1"/>
</dbReference>
<feature type="region of interest" description="Disordered" evidence="2">
    <location>
        <begin position="266"/>
        <end position="337"/>
    </location>
</feature>
<sequence>MRFQIQLKDDAVKTANKAEENLKIQIEKRRAAEKETSDFKWENDDLKKKDETLTQEYESEKDSRMVFEVKFNAEVQEKEKIEKQFAEKFEQMNIMHNKEIKEIEHKRQESEFQQKKEKELKEKALKRAETAEKTIAEQVEYIQIAQYDEKIRNEEFQKMKQIVEQQTQKANEEEKRRNQAEILKGEIQRENFNLKRENERIQYEVGRLKEKFGEEKFDEEKQVIEKKEKEKEDEIQQLKEENENQNQRANNVEERIKKIEQEKIKEIQEKNNEKKRADSAEQTIRKIEQEKENERTDKQKEIQEKNKEQRRAVNAEERIKRLEQEKQKEIQEKQRQQKRAEEAEIRARKFEEEMQKEKMEKQRKEQELKKLRDEIEKIKSNIPKDFPIAIINPDQQDFDFADIDGNQKKIIKKTGRTQRAVSLTQVLEHGIWELEVQFSNGGNNGGIGIIRDTYILPAGTDPTSSPHHDHAVAYTGQGWGNCIHYKGTRTSGNTLIQDNQIIKVEYNSEKGALIFFVDGVQQPVYIAGIKEKIRFIICLFYAGATCTIRSLKKLTKPTSGHLPNEKAVQW</sequence>
<feature type="coiled-coil region" evidence="1">
    <location>
        <begin position="8"/>
        <end position="35"/>
    </location>
</feature>
<accession>A0A5J4VT40</accession>
<dbReference type="EMBL" id="SNRW01005115">
    <property type="protein sequence ID" value="KAA6385772.1"/>
    <property type="molecule type" value="Genomic_DNA"/>
</dbReference>
<feature type="coiled-coil region" evidence="1">
    <location>
        <begin position="86"/>
        <end position="190"/>
    </location>
</feature>
<organism evidence="3 4">
    <name type="scientific">Streblomastix strix</name>
    <dbReference type="NCBI Taxonomy" id="222440"/>
    <lineage>
        <taxon>Eukaryota</taxon>
        <taxon>Metamonada</taxon>
        <taxon>Preaxostyla</taxon>
        <taxon>Oxymonadida</taxon>
        <taxon>Streblomastigidae</taxon>
        <taxon>Streblomastix</taxon>
    </lineage>
</organism>
<feature type="region of interest" description="Disordered" evidence="2">
    <location>
        <begin position="217"/>
        <end position="254"/>
    </location>
</feature>
<feature type="compositionally biased region" description="Basic and acidic residues" evidence="2">
    <location>
        <begin position="217"/>
        <end position="242"/>
    </location>
</feature>
<evidence type="ECO:0000256" key="1">
    <source>
        <dbReference type="SAM" id="Coils"/>
    </source>
</evidence>
<dbReference type="InterPro" id="IPR043136">
    <property type="entry name" value="B30.2/SPRY_sf"/>
</dbReference>
<proteinExistence type="predicted"/>
<keyword evidence="1" id="KW-0175">Coiled coil</keyword>
<evidence type="ECO:0008006" key="5">
    <source>
        <dbReference type="Google" id="ProtNLM"/>
    </source>
</evidence>
<evidence type="ECO:0000256" key="2">
    <source>
        <dbReference type="SAM" id="MobiDB-lite"/>
    </source>
</evidence>
<comment type="caution">
    <text evidence="3">The sequence shown here is derived from an EMBL/GenBank/DDBJ whole genome shotgun (WGS) entry which is preliminary data.</text>
</comment>